<evidence type="ECO:0000313" key="2">
    <source>
        <dbReference type="EMBL" id="CAD5923572.1"/>
    </source>
</evidence>
<gene>
    <name evidence="2" type="ORF">PANO66_00854</name>
</gene>
<accession>A0AAD1V3D9</accession>
<name>A0AAD1V3D9_PLAAG</name>
<proteinExistence type="predicted"/>
<sequence length="735" mass="82776">MTNISIKTDGYCINKFLDRIKSKLGDTAAEQLKQSAVEIVQNCVDVYSTTFGSGDVGATGTGIVSNHHKGKIPNGTTGLIYGKVQSGKTNTTVATLALAEANKFRCFIVLTSDNTWLGKQTADRFANQIKGGPVVFNWEQWRNDPIEFANQLHDYINDTGVVLVSTKNVRHLENLLKVLKSAKASSVPTLIFDDEADNASLNTNEAKQAKKEKNTVPDSKIFEIIAKIRQEVANHIYLQITATPQSLLLQNIDHPCKPAFCVLSKPGDTYIGGDIFFEENSQHCRTIEAKELDKLKKQGGSINPGDNWDMPPGLKLALCCFFVGSIYKMKSAKDIDAKYSFLAHIDHKRITHSTLEKVIRNFVVELDKALRNQSSVTKREDALKWLSQAHAELSKTASNLPHLTDLVVELEYELRNAIPKVIDATNPDKEPKYSEGINILIGGNRLGRGVTIEGLMITYYGRDAKQKTMDTVHQHARMFGYRQELLDVTRLFLPEHILEDFRAIHESDEGMRQVIDEDTGKIKLTPVWVGRKLRPTRANVLNPAAIGVFTPGVPIYPRDPLWKASEVKKHTEALDKLLSTFKGDDEYHEVDIDYLIKIISEMPSRFCSGYPWEDERVKQALQAMKAAGIHKGILNVRRGKRGGDGLGLKNQTTRPWQSGFADSQWLSKPRKEYPDVPVLVVMYEKGEKQKSWDNQPLYLPTLIPPKSKFVFMFNYSEEPEEVEDQQEDELEWDDS</sequence>
<protein>
    <recommendedName>
        <fullName evidence="1">Putative endonuclease Z1 domain-containing protein</fullName>
    </recommendedName>
</protein>
<reference evidence="2" key="1">
    <citation type="submission" date="2020-09" db="EMBL/GenBank/DDBJ databases">
        <authorList>
            <person name="Blom J."/>
        </authorList>
    </citation>
    <scope>NUCLEOTIDE SEQUENCE</scope>
    <source>
        <strain evidence="2">No.66</strain>
    </source>
</reference>
<organism evidence="2 3">
    <name type="scientific">Planktothrix agardhii</name>
    <name type="common">Oscillatoria agardhii</name>
    <dbReference type="NCBI Taxonomy" id="1160"/>
    <lineage>
        <taxon>Bacteria</taxon>
        <taxon>Bacillati</taxon>
        <taxon>Cyanobacteriota</taxon>
        <taxon>Cyanophyceae</taxon>
        <taxon>Oscillatoriophycideae</taxon>
        <taxon>Oscillatoriales</taxon>
        <taxon>Microcoleaceae</taxon>
        <taxon>Planktothrix</taxon>
    </lineage>
</organism>
<dbReference type="Proteomes" id="UP001153761">
    <property type="component" value="Chromosome"/>
</dbReference>
<dbReference type="InterPro" id="IPR027417">
    <property type="entry name" value="P-loop_NTPase"/>
</dbReference>
<evidence type="ECO:0000259" key="1">
    <source>
        <dbReference type="Pfam" id="PF10593"/>
    </source>
</evidence>
<dbReference type="AlphaFoldDB" id="A0AAD1V3D9"/>
<dbReference type="RefSeq" id="WP_227398174.1">
    <property type="nucleotide sequence ID" value="NZ_JBAVBW010000126.1"/>
</dbReference>
<dbReference type="InterPro" id="IPR018310">
    <property type="entry name" value="Put_endonuclease_Z1-dom"/>
</dbReference>
<dbReference type="Pfam" id="PF10593">
    <property type="entry name" value="Z1"/>
    <property type="match status" value="1"/>
</dbReference>
<evidence type="ECO:0000313" key="3">
    <source>
        <dbReference type="Proteomes" id="UP001153761"/>
    </source>
</evidence>
<feature type="domain" description="Putative endonuclease Z1" evidence="1">
    <location>
        <begin position="314"/>
        <end position="537"/>
    </location>
</feature>
<dbReference type="SUPFAM" id="SSF52540">
    <property type="entry name" value="P-loop containing nucleoside triphosphate hydrolases"/>
    <property type="match status" value="1"/>
</dbReference>
<dbReference type="EMBL" id="LR882963">
    <property type="protein sequence ID" value="CAD5923572.1"/>
    <property type="molecule type" value="Genomic_DNA"/>
</dbReference>